<dbReference type="AlphaFoldDB" id="A0A4U0S4P7"/>
<gene>
    <name evidence="2" type="ORF">FCI23_52170</name>
</gene>
<protein>
    <submittedName>
        <fullName evidence="2">Uncharacterized protein</fullName>
    </submittedName>
</protein>
<dbReference type="Proteomes" id="UP000305778">
    <property type="component" value="Unassembled WGS sequence"/>
</dbReference>
<feature type="region of interest" description="Disordered" evidence="1">
    <location>
        <begin position="1"/>
        <end position="63"/>
    </location>
</feature>
<dbReference type="RefSeq" id="WP_136730962.1">
    <property type="nucleotide sequence ID" value="NZ_SUMC01000182.1"/>
</dbReference>
<dbReference type="EMBL" id="SUMC01000182">
    <property type="protein sequence ID" value="TJZ95484.1"/>
    <property type="molecule type" value="Genomic_DNA"/>
</dbReference>
<proteinExistence type="predicted"/>
<reference evidence="2 3" key="1">
    <citation type="submission" date="2019-04" db="EMBL/GenBank/DDBJ databases">
        <title>Streptomyces oryziradicis sp. nov., a novel actinomycete isolated from rhizosphere soil of rice (Oryza sativa L.).</title>
        <authorList>
            <person name="Li C."/>
        </authorList>
    </citation>
    <scope>NUCLEOTIDE SEQUENCE [LARGE SCALE GENOMIC DNA]</scope>
    <source>
        <strain evidence="2 3">NEAU-C40</strain>
    </source>
</reference>
<name>A0A4U0S4P7_9ACTN</name>
<sequence length="63" mass="6491">MATQPTPAGRTPLKPPALPSDAGTDLFRAPPDAGDHDAEPLTGPQPADPATTAWLRHPFSPPA</sequence>
<comment type="caution">
    <text evidence="2">The sequence shown here is derived from an EMBL/GenBank/DDBJ whole genome shotgun (WGS) entry which is preliminary data.</text>
</comment>
<evidence type="ECO:0000256" key="1">
    <source>
        <dbReference type="SAM" id="MobiDB-lite"/>
    </source>
</evidence>
<keyword evidence="3" id="KW-1185">Reference proteome</keyword>
<evidence type="ECO:0000313" key="2">
    <source>
        <dbReference type="EMBL" id="TJZ95484.1"/>
    </source>
</evidence>
<accession>A0A4U0S4P7</accession>
<organism evidence="2 3">
    <name type="scientific">Actinacidiphila oryziradicis</name>
    <dbReference type="NCBI Taxonomy" id="2571141"/>
    <lineage>
        <taxon>Bacteria</taxon>
        <taxon>Bacillati</taxon>
        <taxon>Actinomycetota</taxon>
        <taxon>Actinomycetes</taxon>
        <taxon>Kitasatosporales</taxon>
        <taxon>Streptomycetaceae</taxon>
        <taxon>Actinacidiphila</taxon>
    </lineage>
</organism>
<evidence type="ECO:0000313" key="3">
    <source>
        <dbReference type="Proteomes" id="UP000305778"/>
    </source>
</evidence>